<dbReference type="Proteomes" id="UP000215215">
    <property type="component" value="Unassembled WGS sequence"/>
</dbReference>
<keyword evidence="1" id="KW-0812">Transmembrane</keyword>
<protein>
    <submittedName>
        <fullName evidence="2">Uncharacterized protein</fullName>
    </submittedName>
</protein>
<gene>
    <name evidence="2" type="ORF">CH333_07635</name>
</gene>
<name>A0A235BQV9_UNCW3</name>
<dbReference type="EMBL" id="NOZQ01000170">
    <property type="protein sequence ID" value="OYD14614.1"/>
    <property type="molecule type" value="Genomic_DNA"/>
</dbReference>
<feature type="non-terminal residue" evidence="2">
    <location>
        <position position="1"/>
    </location>
</feature>
<sequence length="113" mass="12692">EKRMDTEIPDTSFSKPNRLLLDNESTKSVKNQIFIFNITSVTSVVFHILFDTAFNSPGKMSPIGRTVYLTPILGIQLHPKIQNEGFPSVEGSFSPIFNHKDPTSGFKFATWSN</sequence>
<organism evidence="2 3">
    <name type="scientific">candidate division WOR-3 bacterium JGI_Cruoil_03_44_89</name>
    <dbReference type="NCBI Taxonomy" id="1973748"/>
    <lineage>
        <taxon>Bacteria</taxon>
        <taxon>Bacteria division WOR-3</taxon>
    </lineage>
</organism>
<evidence type="ECO:0000313" key="2">
    <source>
        <dbReference type="EMBL" id="OYD14614.1"/>
    </source>
</evidence>
<accession>A0A235BQV9</accession>
<proteinExistence type="predicted"/>
<keyword evidence="1" id="KW-1133">Transmembrane helix</keyword>
<reference evidence="2 3" key="1">
    <citation type="submission" date="2017-07" db="EMBL/GenBank/DDBJ databases">
        <title>Recovery of genomes from metagenomes via a dereplication, aggregation, and scoring strategy.</title>
        <authorList>
            <person name="Sieber C.M."/>
            <person name="Probst A.J."/>
            <person name="Sharrar A."/>
            <person name="Thomas B.C."/>
            <person name="Hess M."/>
            <person name="Tringe S.G."/>
            <person name="Banfield J.F."/>
        </authorList>
    </citation>
    <scope>NUCLEOTIDE SEQUENCE [LARGE SCALE GENOMIC DNA]</scope>
    <source>
        <strain evidence="2">JGI_Cruoil_03_44_89</strain>
    </source>
</reference>
<evidence type="ECO:0000256" key="1">
    <source>
        <dbReference type="SAM" id="Phobius"/>
    </source>
</evidence>
<evidence type="ECO:0000313" key="3">
    <source>
        <dbReference type="Proteomes" id="UP000215215"/>
    </source>
</evidence>
<dbReference type="AlphaFoldDB" id="A0A235BQV9"/>
<comment type="caution">
    <text evidence="2">The sequence shown here is derived from an EMBL/GenBank/DDBJ whole genome shotgun (WGS) entry which is preliminary data.</text>
</comment>
<feature type="transmembrane region" description="Helical" evidence="1">
    <location>
        <begin position="33"/>
        <end position="50"/>
    </location>
</feature>
<keyword evidence="1" id="KW-0472">Membrane</keyword>